<dbReference type="SUPFAM" id="SSF48173">
    <property type="entry name" value="Cryptochrome/photolyase FAD-binding domain"/>
    <property type="match status" value="1"/>
</dbReference>
<dbReference type="RefSeq" id="WP_097553865.1">
    <property type="nucleotide sequence ID" value="NZ_PCMW01000032.1"/>
</dbReference>
<dbReference type="GO" id="GO:0003677">
    <property type="term" value="F:DNA binding"/>
    <property type="evidence" value="ECO:0007669"/>
    <property type="project" value="TreeGrafter"/>
</dbReference>
<keyword evidence="9" id="KW-0456">Lyase</keyword>
<dbReference type="InterPro" id="IPR014729">
    <property type="entry name" value="Rossmann-like_a/b/a_fold"/>
</dbReference>
<proteinExistence type="inferred from homology"/>
<dbReference type="InterPro" id="IPR036155">
    <property type="entry name" value="Crypto/Photolyase_N_sf"/>
</dbReference>
<evidence type="ECO:0000259" key="8">
    <source>
        <dbReference type="PROSITE" id="PS51645"/>
    </source>
</evidence>
<dbReference type="PANTHER" id="PTHR11455:SF9">
    <property type="entry name" value="CRYPTOCHROME CIRCADIAN CLOCK 5 ISOFORM X1"/>
    <property type="match status" value="1"/>
</dbReference>
<comment type="similarity">
    <text evidence="7">Belongs to the DNA photolyase family.</text>
</comment>
<dbReference type="GO" id="GO:0003904">
    <property type="term" value="F:deoxyribodipyrimidine photo-lyase activity"/>
    <property type="evidence" value="ECO:0007669"/>
    <property type="project" value="TreeGrafter"/>
</dbReference>
<dbReference type="Proteomes" id="UP000220828">
    <property type="component" value="Unassembled WGS sequence"/>
</dbReference>
<evidence type="ECO:0000256" key="5">
    <source>
        <dbReference type="PIRSR" id="PIRSR602081-1"/>
    </source>
</evidence>
<dbReference type="InterPro" id="IPR002081">
    <property type="entry name" value="Cryptochrome/DNA_photolyase_1"/>
</dbReference>
<feature type="binding site" evidence="5">
    <location>
        <begin position="253"/>
        <end position="260"/>
    </location>
    <ligand>
        <name>FAD</name>
        <dbReference type="ChEBI" id="CHEBI:57692"/>
    </ligand>
</feature>
<organism evidence="9 10">
    <name type="scientific">Flavobacterium branchiophilum</name>
    <dbReference type="NCBI Taxonomy" id="55197"/>
    <lineage>
        <taxon>Bacteria</taxon>
        <taxon>Pseudomonadati</taxon>
        <taxon>Bacteroidota</taxon>
        <taxon>Flavobacteriia</taxon>
        <taxon>Flavobacteriales</taxon>
        <taxon>Flavobacteriaceae</taxon>
        <taxon>Flavobacterium</taxon>
    </lineage>
</organism>
<feature type="site" description="Electron transfer via tryptophanyl radical" evidence="6">
    <location>
        <position position="284"/>
    </location>
</feature>
<keyword evidence="4 7" id="KW-0157">Chromophore</keyword>
<gene>
    <name evidence="9" type="ORF">B0A77_05940</name>
</gene>
<keyword evidence="3 5" id="KW-0274">FAD</keyword>
<feature type="binding site" evidence="5">
    <location>
        <position position="250"/>
    </location>
    <ligand>
        <name>FAD</name>
        <dbReference type="ChEBI" id="CHEBI:57692"/>
    </ligand>
</feature>
<dbReference type="InterPro" id="IPR036134">
    <property type="entry name" value="Crypto/Photolyase_FAD-like_sf"/>
</dbReference>
<dbReference type="InterPro" id="IPR005101">
    <property type="entry name" value="Cryptochr/Photolyase_FAD-bd"/>
</dbReference>
<name>A0A2H3KJX4_9FLAO</name>
<dbReference type="InterPro" id="IPR006050">
    <property type="entry name" value="DNA_photolyase_N"/>
</dbReference>
<feature type="binding site" evidence="5">
    <location>
        <position position="209"/>
    </location>
    <ligand>
        <name>FAD</name>
        <dbReference type="ChEBI" id="CHEBI:57692"/>
    </ligand>
</feature>
<dbReference type="PROSITE" id="PS00394">
    <property type="entry name" value="DNA_PHOTOLYASES_1_1"/>
    <property type="match status" value="1"/>
</dbReference>
<dbReference type="GO" id="GO:0071949">
    <property type="term" value="F:FAD binding"/>
    <property type="evidence" value="ECO:0007669"/>
    <property type="project" value="TreeGrafter"/>
</dbReference>
<evidence type="ECO:0000256" key="1">
    <source>
        <dbReference type="ARBA" id="ARBA00001932"/>
    </source>
</evidence>
<accession>A0A2H3KJX4</accession>
<evidence type="ECO:0000313" key="9">
    <source>
        <dbReference type="EMBL" id="PDS25213.1"/>
    </source>
</evidence>
<dbReference type="GO" id="GO:0009416">
    <property type="term" value="P:response to light stimulus"/>
    <property type="evidence" value="ECO:0007669"/>
    <property type="project" value="TreeGrafter"/>
</dbReference>
<evidence type="ECO:0000313" key="10">
    <source>
        <dbReference type="Proteomes" id="UP000220828"/>
    </source>
</evidence>
<dbReference type="Gene3D" id="1.25.40.80">
    <property type="match status" value="1"/>
</dbReference>
<dbReference type="AlphaFoldDB" id="A0A2H3KJX4"/>
<evidence type="ECO:0000256" key="4">
    <source>
        <dbReference type="ARBA" id="ARBA00022991"/>
    </source>
</evidence>
<keyword evidence="2 5" id="KW-0285">Flavoprotein</keyword>
<evidence type="ECO:0000256" key="2">
    <source>
        <dbReference type="ARBA" id="ARBA00022630"/>
    </source>
</evidence>
<dbReference type="Gene3D" id="1.10.579.10">
    <property type="entry name" value="DNA Cyclobutane Dipyrimidine Photolyase, subunit A, domain 3"/>
    <property type="match status" value="1"/>
</dbReference>
<dbReference type="SUPFAM" id="SSF52425">
    <property type="entry name" value="Cryptochrome/photolyase, N-terminal domain"/>
    <property type="match status" value="1"/>
</dbReference>
<dbReference type="OrthoDB" id="9772484at2"/>
<dbReference type="PROSITE" id="PS00691">
    <property type="entry name" value="DNA_PHOTOLYASES_1_2"/>
    <property type="match status" value="1"/>
</dbReference>
<dbReference type="Gene3D" id="3.40.50.620">
    <property type="entry name" value="HUPs"/>
    <property type="match status" value="1"/>
</dbReference>
<comment type="cofactor">
    <cofactor evidence="5">
        <name>FAD</name>
        <dbReference type="ChEBI" id="CHEBI:57692"/>
    </cofactor>
    <text evidence="5">Binds 1 FAD per subunit.</text>
</comment>
<evidence type="ECO:0000256" key="7">
    <source>
        <dbReference type="RuleBase" id="RU004182"/>
    </source>
</evidence>
<dbReference type="Pfam" id="PF00875">
    <property type="entry name" value="DNA_photolyase"/>
    <property type="match status" value="1"/>
</dbReference>
<protein>
    <submittedName>
        <fullName evidence="9">Deoxyribodipyrimidine photolyase</fullName>
    </submittedName>
</protein>
<dbReference type="GO" id="GO:0006139">
    <property type="term" value="P:nucleobase-containing compound metabolic process"/>
    <property type="evidence" value="ECO:0007669"/>
    <property type="project" value="UniProtKB-ARBA"/>
</dbReference>
<feature type="site" description="Electron transfer via tryptophanyl radical" evidence="6">
    <location>
        <position position="337"/>
    </location>
</feature>
<evidence type="ECO:0000256" key="3">
    <source>
        <dbReference type="ARBA" id="ARBA00022827"/>
    </source>
</evidence>
<dbReference type="GO" id="GO:0006950">
    <property type="term" value="P:response to stress"/>
    <property type="evidence" value="ECO:0007669"/>
    <property type="project" value="UniProtKB-ARBA"/>
</dbReference>
<reference evidence="9 10" key="1">
    <citation type="submission" date="2017-09" db="EMBL/GenBank/DDBJ databases">
        <title>Whole genomes of Flavobacteriaceae.</title>
        <authorList>
            <person name="Stine C."/>
            <person name="Li C."/>
            <person name="Tadesse D."/>
        </authorList>
    </citation>
    <scope>NUCLEOTIDE SEQUENCE [LARGE SCALE GENOMIC DNA]</scope>
    <source>
        <strain evidence="9 10">ATCC 35036</strain>
    </source>
</reference>
<dbReference type="EMBL" id="PCMW01000032">
    <property type="protein sequence ID" value="PDS25213.1"/>
    <property type="molecule type" value="Genomic_DNA"/>
</dbReference>
<dbReference type="PROSITE" id="PS51645">
    <property type="entry name" value="PHR_CRY_ALPHA_BETA"/>
    <property type="match status" value="1"/>
</dbReference>
<feature type="domain" description="Photolyase/cryptochrome alpha/beta" evidence="8">
    <location>
        <begin position="1"/>
        <end position="129"/>
    </location>
</feature>
<dbReference type="PANTHER" id="PTHR11455">
    <property type="entry name" value="CRYPTOCHROME"/>
    <property type="match status" value="1"/>
</dbReference>
<dbReference type="InterPro" id="IPR018394">
    <property type="entry name" value="DNA_photolyase_1_CS_C"/>
</dbReference>
<sequence>MTIFWFRRDLRWTDNVGLYHALQENQSVLPIFIFDHNILQQLEKNDARVDFIHDSLQKMNDEFQKYNSSIATFYGDPIEIWKELITNHNITSVYINKDYEPAARERDKKIYYLLQEHQIPLKAYKDQVIFEKNEIVKEDGSPYVVFTPYSKKWKQKFHKNLINVAYSEDYLQHLQPHSYPFLSLEKIGFKKSLQKVLPIAIDHELVENYELNRNFPHLAKTSNAAPHLRFGTISIREIIRNIIDIENETYLNELIWREFFMNVIWHYPHTTHLCFRPKYENIPWDNNEMYFEKWCLGQTGYPIVDAGMRELNATGYLHNRVRMIVASFLCKHLLIDWRWGEAYFATKLLDYEQSSNVGNWQWAAGCGVDAAPYFRIFNPMEQTKKFDANCKYIQKWVPEYQELNYPKPIVYHQEARAKCLKVFKEALL</sequence>
<feature type="site" description="Electron transfer via tryptophanyl radical" evidence="6">
    <location>
        <position position="360"/>
    </location>
</feature>
<comment type="cofactor">
    <cofactor evidence="1">
        <name>(6R)-5,10-methylene-5,6,7,8-tetrahydrofolate</name>
        <dbReference type="ChEBI" id="CHEBI:15636"/>
    </cofactor>
</comment>
<evidence type="ECO:0000256" key="6">
    <source>
        <dbReference type="PIRSR" id="PIRSR602081-2"/>
    </source>
</evidence>
<dbReference type="Pfam" id="PF03441">
    <property type="entry name" value="FAD_binding_7"/>
    <property type="match status" value="1"/>
</dbReference>
<comment type="caution">
    <text evidence="9">The sequence shown here is derived from an EMBL/GenBank/DDBJ whole genome shotgun (WGS) entry which is preliminary data.</text>
</comment>
<dbReference type="PRINTS" id="PR00147">
    <property type="entry name" value="DNAPHOTLYASE"/>
</dbReference>